<dbReference type="GO" id="GO:0004528">
    <property type="term" value="F:phosphodiesterase I activity"/>
    <property type="evidence" value="ECO:0007669"/>
    <property type="project" value="UniProtKB-EC"/>
</dbReference>
<keyword evidence="8" id="KW-0234">DNA repair</keyword>
<dbReference type="CDD" id="cd22326">
    <property type="entry name" value="FAN1-like"/>
    <property type="match status" value="1"/>
</dbReference>
<dbReference type="GO" id="GO:0008409">
    <property type="term" value="F:5'-3' exonuclease activity"/>
    <property type="evidence" value="ECO:0007669"/>
    <property type="project" value="TreeGrafter"/>
</dbReference>
<comment type="similarity">
    <text evidence="2 8">Belongs to the FAN1 family.</text>
</comment>
<keyword evidence="7 8" id="KW-0464">Manganese</keyword>
<evidence type="ECO:0000256" key="2">
    <source>
        <dbReference type="ARBA" id="ARBA00005533"/>
    </source>
</evidence>
<accession>A0A1A6AHQ6</accession>
<dbReference type="GO" id="GO:0036297">
    <property type="term" value="P:interstrand cross-link repair"/>
    <property type="evidence" value="ECO:0007669"/>
    <property type="project" value="InterPro"/>
</dbReference>
<feature type="compositionally biased region" description="Low complexity" evidence="9">
    <location>
        <begin position="286"/>
        <end position="310"/>
    </location>
</feature>
<dbReference type="Pfam" id="PF21170">
    <property type="entry name" value="FAN1_TPR"/>
    <property type="match status" value="1"/>
</dbReference>
<dbReference type="GO" id="GO:0046872">
    <property type="term" value="F:metal ion binding"/>
    <property type="evidence" value="ECO:0007669"/>
    <property type="project" value="UniProtKB-KW"/>
</dbReference>
<feature type="region of interest" description="Disordered" evidence="9">
    <location>
        <begin position="192"/>
        <end position="249"/>
    </location>
</feature>
<dbReference type="PANTHER" id="PTHR15749:SF4">
    <property type="entry name" value="FANCONI-ASSOCIATED NUCLEASE 1"/>
    <property type="match status" value="1"/>
</dbReference>
<dbReference type="PANTHER" id="PTHR15749">
    <property type="entry name" value="FANCONI-ASSOCIATED NUCLEASE 1"/>
    <property type="match status" value="1"/>
</dbReference>
<comment type="catalytic activity">
    <reaction evidence="1 8">
        <text>Hydrolytically removes 5'-nucleotides successively from the 3'-hydroxy termini of 3'-hydroxy-terminated oligonucleotides.</text>
        <dbReference type="EC" id="3.1.4.1"/>
    </reaction>
</comment>
<evidence type="ECO:0000256" key="1">
    <source>
        <dbReference type="ARBA" id="ARBA00000983"/>
    </source>
</evidence>
<evidence type="ECO:0000256" key="7">
    <source>
        <dbReference type="ARBA" id="ARBA00023211"/>
    </source>
</evidence>
<dbReference type="VEuPathDB" id="FungiDB:I303_01405"/>
<keyword evidence="6 8" id="KW-0460">Magnesium</keyword>
<comment type="subcellular location">
    <subcellularLocation>
        <location evidence="8">Nucleus</location>
    </subcellularLocation>
</comment>
<dbReference type="AlphaFoldDB" id="A0A1A6AHQ6"/>
<proteinExistence type="inferred from homology"/>
<evidence type="ECO:0000256" key="3">
    <source>
        <dbReference type="ARBA" id="ARBA00022722"/>
    </source>
</evidence>
<dbReference type="SMART" id="SM00990">
    <property type="entry name" value="VRR_NUC"/>
    <property type="match status" value="1"/>
</dbReference>
<dbReference type="Pfam" id="PF08774">
    <property type="entry name" value="VRR_NUC"/>
    <property type="match status" value="1"/>
</dbReference>
<dbReference type="InterPro" id="IPR014883">
    <property type="entry name" value="VRR_NUC"/>
</dbReference>
<dbReference type="FunFam" id="3.40.1350.10:FF:000013">
    <property type="entry name" value="Fanconi-associated nuclease"/>
    <property type="match status" value="1"/>
</dbReference>
<dbReference type="InterPro" id="IPR049132">
    <property type="entry name" value="FAN1-like_euk"/>
</dbReference>
<dbReference type="GO" id="GO:0005634">
    <property type="term" value="C:nucleus"/>
    <property type="evidence" value="ECO:0007669"/>
    <property type="project" value="UniProtKB-SubCell"/>
</dbReference>
<feature type="region of interest" description="Disordered" evidence="9">
    <location>
        <begin position="1"/>
        <end position="63"/>
    </location>
</feature>
<dbReference type="InterPro" id="IPR033315">
    <property type="entry name" value="Fan1-like"/>
</dbReference>
<gene>
    <name evidence="11" type="ORF">I303_01405</name>
</gene>
<dbReference type="InterPro" id="IPR049126">
    <property type="entry name" value="FAN1-like_TPR"/>
</dbReference>
<evidence type="ECO:0000256" key="4">
    <source>
        <dbReference type="ARBA" id="ARBA00022723"/>
    </source>
</evidence>
<dbReference type="Gene3D" id="3.40.1350.10">
    <property type="match status" value="1"/>
</dbReference>
<feature type="domain" description="VRR-NUC" evidence="10">
    <location>
        <begin position="856"/>
        <end position="971"/>
    </location>
</feature>
<dbReference type="STRING" id="1296121.A0A1A6AHQ6"/>
<feature type="region of interest" description="Disordered" evidence="9">
    <location>
        <begin position="392"/>
        <end position="425"/>
    </location>
</feature>
<keyword evidence="3 8" id="KW-0540">Nuclease</keyword>
<comment type="function">
    <text evidence="8">Nuclease required for the repair of DNA interstrand cross-links (ICL). Acts as a 5'-3' exonuclease that anchors at a cut end of DNA and cleaves DNA successively at every third nucleotide, allowing to excise an ICL from one strand through flanking incisions.</text>
</comment>
<evidence type="ECO:0000256" key="9">
    <source>
        <dbReference type="SAM" id="MobiDB-lite"/>
    </source>
</evidence>
<sequence length="1053" mass="117531">MNSSPPPPSFTLPPLPSTGAFPLTPSPTPSPNAEHDGYDLTPKAKAHPGPVPGPSPRKGKLEAHVSEDEGRISMYVKLFDEMINTVIQSESYLFTPRELWILKYILDLACKIRYALLNRERLAYPPYADEPHYLLTRLLLRRPCKIHPYSNLVNAYSAELGEEGVKRAMKILSRPLSIPKVIIDSEPMFEKPSIPSAGPSRIPITPLAPTKSYPSPLSSKARGKLPVGVKPKPWSTLSSGLTPEEEKADPDLAEALKESLWASKVGRVEIDDDGKAIPSPPPEIPVPESRSRSQSNGSSTTSTSNVSPSGIQLPVMEEFSLNPKPPPPIIVLARSEEDLSLDGMMTCISAEDLKKIAKGKKIPPSALMNRESTINALRGMAKKQTVLSFTPVKGKQRRDTIKTTTPLQPKLPFGKGTSTTHDDSSKVTSESLLINQLLPYLGHSAIQLSEELHSLIARVNLIFSRTPPVTTGGSSLMLPSILVTSHKRRYPNYGSPTRSLIWSTRDELLIWERAVGWETTVSDALGENWAEQRKTPLPGYGNIQKPILSRIEGARIVKNIWEGVWNVWKELVEGDGGEVVDYETEKGGLVGDRFKTGHVLTRIVYKGATALGILHEYDAECMVLRALLAQRRWRRSKRGAWYDRLALVLMNHYNATPEEKEEKLRDATQTCIDALLDEDTHMIYRPALSRRLTRLENKLNLPSDERHISYAALTKCETRELSAPRVVENMGQPKLRARSESLRLDREASLGMGDEEIRAGGMGVQQTGKSVWLGREGEVTVEGWVLEWWEDKGYKGFHSESSILTTLFTLLMWPILFLPLPGAFETPYQTAPLDLGEDTFAPSRSEAIEKRLEEMSKTSKALHMLAEVDERERPKATWAVGVNWEYSSEDLKEILECIGGSAMSGVCRMLAEEYRHRCSGVPDLIVWNYERKEARFVEVKGPGDSLSETQKVWIDVLLSSGIPVEVCRVKEKIATTAQIAKVEKKRKTSAVKEGQGREKKPKKMYERAGDGEFVEVENGLTMMKDEEDEGWEKEDESRAESGDEGRLEGKWDK</sequence>
<feature type="compositionally biased region" description="Basic and acidic residues" evidence="9">
    <location>
        <begin position="1035"/>
        <end position="1053"/>
    </location>
</feature>
<dbReference type="GO" id="GO:0070336">
    <property type="term" value="F:flap-structured DNA binding"/>
    <property type="evidence" value="ECO:0007669"/>
    <property type="project" value="TreeGrafter"/>
</dbReference>
<keyword evidence="8" id="KW-0539">Nucleus</keyword>
<protein>
    <recommendedName>
        <fullName evidence="8">Fanconi-associated nuclease</fullName>
        <ecNumber evidence="8">3.1.4.1</ecNumber>
    </recommendedName>
</protein>
<evidence type="ECO:0000256" key="8">
    <source>
        <dbReference type="RuleBase" id="RU365033"/>
    </source>
</evidence>
<evidence type="ECO:0000313" key="11">
    <source>
        <dbReference type="EMBL" id="OBR89576.1"/>
    </source>
</evidence>
<comment type="cofactor">
    <cofactor evidence="8">
        <name>Mg(2+)</name>
        <dbReference type="ChEBI" id="CHEBI:18420"/>
    </cofactor>
    <cofactor evidence="8">
        <name>Mn(2+)</name>
        <dbReference type="ChEBI" id="CHEBI:29035"/>
    </cofactor>
</comment>
<feature type="region of interest" description="Disordered" evidence="9">
    <location>
        <begin position="271"/>
        <end position="310"/>
    </location>
</feature>
<evidence type="ECO:0000256" key="5">
    <source>
        <dbReference type="ARBA" id="ARBA00022801"/>
    </source>
</evidence>
<dbReference type="EC" id="3.1.4.1" evidence="8"/>
<feature type="compositionally biased region" description="Pro residues" evidence="9">
    <location>
        <begin position="1"/>
        <end position="16"/>
    </location>
</feature>
<dbReference type="OrthoDB" id="258143at2759"/>
<keyword evidence="8" id="KW-0227">DNA damage</keyword>
<evidence type="ECO:0000256" key="6">
    <source>
        <dbReference type="ARBA" id="ARBA00022842"/>
    </source>
</evidence>
<name>A0A1A6AHQ6_9TREE</name>
<organism evidence="11">
    <name type="scientific">Kwoniella dejecticola CBS 10117</name>
    <dbReference type="NCBI Taxonomy" id="1296121"/>
    <lineage>
        <taxon>Eukaryota</taxon>
        <taxon>Fungi</taxon>
        <taxon>Dikarya</taxon>
        <taxon>Basidiomycota</taxon>
        <taxon>Agaricomycotina</taxon>
        <taxon>Tremellomycetes</taxon>
        <taxon>Tremellales</taxon>
        <taxon>Cryptococcaceae</taxon>
        <taxon>Kwoniella</taxon>
    </lineage>
</organism>
<keyword evidence="4 8" id="KW-0479">Metal-binding</keyword>
<feature type="compositionally biased region" description="Basic and acidic residues" evidence="9">
    <location>
        <begin position="994"/>
        <end position="1010"/>
    </location>
</feature>
<evidence type="ECO:0000259" key="10">
    <source>
        <dbReference type="SMART" id="SM00990"/>
    </source>
</evidence>
<dbReference type="GO" id="GO:0017108">
    <property type="term" value="F:5'-flap endonuclease activity"/>
    <property type="evidence" value="ECO:0007669"/>
    <property type="project" value="TreeGrafter"/>
</dbReference>
<feature type="compositionally biased region" description="Acidic residues" evidence="9">
    <location>
        <begin position="1025"/>
        <end position="1034"/>
    </location>
</feature>
<dbReference type="EMBL" id="KI894027">
    <property type="protein sequence ID" value="OBR89576.1"/>
    <property type="molecule type" value="Genomic_DNA"/>
</dbReference>
<dbReference type="InterPro" id="IPR011856">
    <property type="entry name" value="tRNA_endonuc-like_dom_sf"/>
</dbReference>
<feature type="region of interest" description="Disordered" evidence="9">
    <location>
        <begin position="985"/>
        <end position="1053"/>
    </location>
</feature>
<keyword evidence="5 8" id="KW-0378">Hydrolase</keyword>
<reference evidence="11" key="1">
    <citation type="submission" date="2013-07" db="EMBL/GenBank/DDBJ databases">
        <title>The Genome Sequence of Cryptococcus dejecticola CBS10117.</title>
        <authorList>
            <consortium name="The Broad Institute Genome Sequencing Platform"/>
            <person name="Cuomo C."/>
            <person name="Litvintseva A."/>
            <person name="Chen Y."/>
            <person name="Heitman J."/>
            <person name="Sun S."/>
            <person name="Springer D."/>
            <person name="Dromer F."/>
            <person name="Young S.K."/>
            <person name="Zeng Q."/>
            <person name="Gargeya S."/>
            <person name="Fitzgerald M."/>
            <person name="Abouelleil A."/>
            <person name="Alvarado L."/>
            <person name="Berlin A.M."/>
            <person name="Chapman S.B."/>
            <person name="Dewar J."/>
            <person name="Goldberg J."/>
            <person name="Griggs A."/>
            <person name="Gujja S."/>
            <person name="Hansen M."/>
            <person name="Howarth C."/>
            <person name="Imamovic A."/>
            <person name="Larimer J."/>
            <person name="McCowan C."/>
            <person name="Murphy C."/>
            <person name="Pearson M."/>
            <person name="Priest M."/>
            <person name="Roberts A."/>
            <person name="Saif S."/>
            <person name="Shea T."/>
            <person name="Sykes S."/>
            <person name="Wortman J."/>
            <person name="Nusbaum C."/>
            <person name="Birren B."/>
        </authorList>
    </citation>
    <scope>NUCLEOTIDE SEQUENCE [LARGE SCALE GENOMIC DNA]</scope>
    <source>
        <strain evidence="11">CBS 10117</strain>
    </source>
</reference>